<evidence type="ECO:0000313" key="2">
    <source>
        <dbReference type="EMBL" id="KAG2954473.1"/>
    </source>
</evidence>
<feature type="region of interest" description="Disordered" evidence="1">
    <location>
        <begin position="1"/>
        <end position="80"/>
    </location>
</feature>
<feature type="compositionally biased region" description="Polar residues" evidence="1">
    <location>
        <begin position="227"/>
        <end position="237"/>
    </location>
</feature>
<dbReference type="VEuPathDB" id="FungiDB:PC110_g19842"/>
<sequence length="302" mass="34902">MKPKKTHRYAEKESHILRPYQVPRIDDIQADMCSQNLDQPAQASAGHEQAPNLGQEPLAQQGHAQFETRMPPPAPPTSDQILDELASANNQKQKANPPRFHGPPDEDLELWLFHIEEHFAIYADLRDSDNSRFITTRFRDSDFDYKLLTKLYELQLTDTQQEYTTKFMLIMSMSSIDMPEVVKRWFYQQNLRADSSTYFSHSNPEDLHKTIEYAQIVEDSRKDTRVKSAQSTSFASSTRKEGRGQFGHSKSQCSRPTSRTPGPTSHRSYRQVHFYTHLSQVSYTGPQVTRLPASGFWRLFKT</sequence>
<feature type="compositionally biased region" description="Polar residues" evidence="1">
    <location>
        <begin position="248"/>
        <end position="266"/>
    </location>
</feature>
<proteinExistence type="predicted"/>
<feature type="region of interest" description="Disordered" evidence="1">
    <location>
        <begin position="222"/>
        <end position="267"/>
    </location>
</feature>
<reference evidence="2" key="1">
    <citation type="submission" date="2018-10" db="EMBL/GenBank/DDBJ databases">
        <title>Effector identification in a new, highly contiguous assembly of the strawberry crown rot pathogen Phytophthora cactorum.</title>
        <authorList>
            <person name="Armitage A.D."/>
            <person name="Nellist C.F."/>
            <person name="Bates H."/>
            <person name="Vickerstaff R.J."/>
            <person name="Harrison R.J."/>
        </authorList>
    </citation>
    <scope>NUCLEOTIDE SEQUENCE</scope>
    <source>
        <strain evidence="2">4040</strain>
    </source>
</reference>
<feature type="compositionally biased region" description="Polar residues" evidence="1">
    <location>
        <begin position="32"/>
        <end position="42"/>
    </location>
</feature>
<evidence type="ECO:0000256" key="1">
    <source>
        <dbReference type="SAM" id="MobiDB-lite"/>
    </source>
</evidence>
<dbReference type="VEuPathDB" id="FungiDB:PC110_g2920"/>
<organism evidence="2 3">
    <name type="scientific">Phytophthora cactorum</name>
    <dbReference type="NCBI Taxonomy" id="29920"/>
    <lineage>
        <taxon>Eukaryota</taxon>
        <taxon>Sar</taxon>
        <taxon>Stramenopiles</taxon>
        <taxon>Oomycota</taxon>
        <taxon>Peronosporomycetes</taxon>
        <taxon>Peronosporales</taxon>
        <taxon>Peronosporaceae</taxon>
        <taxon>Phytophthora</taxon>
    </lineage>
</organism>
<evidence type="ECO:0000313" key="3">
    <source>
        <dbReference type="Proteomes" id="UP000736787"/>
    </source>
</evidence>
<dbReference type="EMBL" id="RCMK01000013">
    <property type="protein sequence ID" value="KAG2954473.1"/>
    <property type="molecule type" value="Genomic_DNA"/>
</dbReference>
<evidence type="ECO:0008006" key="4">
    <source>
        <dbReference type="Google" id="ProtNLM"/>
    </source>
</evidence>
<name>A0A8T1ESD4_9STRA</name>
<gene>
    <name evidence="2" type="ORF">PC117_g1165</name>
</gene>
<comment type="caution">
    <text evidence="2">The sequence shown here is derived from an EMBL/GenBank/DDBJ whole genome shotgun (WGS) entry which is preliminary data.</text>
</comment>
<accession>A0A8T1ESD4</accession>
<dbReference type="Proteomes" id="UP000736787">
    <property type="component" value="Unassembled WGS sequence"/>
</dbReference>
<dbReference type="AlphaFoldDB" id="A0A8T1ESD4"/>
<protein>
    <recommendedName>
        <fullName evidence="4">Retrotransposon gag domain-containing protein</fullName>
    </recommendedName>
</protein>